<keyword evidence="2" id="KW-1185">Reference proteome</keyword>
<evidence type="ECO:0000313" key="1">
    <source>
        <dbReference type="EnsemblProtists" id="PYU1_T012484"/>
    </source>
</evidence>
<sequence>MRLVSEFVWMLSSLIHNARVPQDTDAAEIKEFHTALIDFLKQNSEPKNIFYRVASNREVLNTLNSLHGKMLELARRVANISDDDQHDWNSKWLECSQIREAQMVFQLKETRNVQEILPDRTSQIEALTFLKYELDKYPCDQLVFDAYKKLSSQLNIHDVSVPKWLIPRYEIQFSDKTLQTDGTFGSVYVGALHKNKVIPQFGEEIVKFQEFMLEHKKKNSLERFLRRRTVEREIYKFHSKIDFLYQLLNLTHIAESAAWQAKYYENERVHRERLDLIVSQNQVIISEIRGRALIE</sequence>
<dbReference type="HOGENOM" id="CLU_945261_0_0_1"/>
<dbReference type="AlphaFoldDB" id="K3X5I5"/>
<dbReference type="Proteomes" id="UP000019132">
    <property type="component" value="Unassembled WGS sequence"/>
</dbReference>
<reference evidence="1" key="3">
    <citation type="submission" date="2015-02" db="UniProtKB">
        <authorList>
            <consortium name="EnsemblProtists"/>
        </authorList>
    </citation>
    <scope>IDENTIFICATION</scope>
    <source>
        <strain evidence="1">DAOM BR144</strain>
    </source>
</reference>
<proteinExistence type="predicted"/>
<reference evidence="2" key="1">
    <citation type="journal article" date="2010" name="Genome Biol.">
        <title>Genome sequence of the necrotrophic plant pathogen Pythium ultimum reveals original pathogenicity mechanisms and effector repertoire.</title>
        <authorList>
            <person name="Levesque C.A."/>
            <person name="Brouwer H."/>
            <person name="Cano L."/>
            <person name="Hamilton J.P."/>
            <person name="Holt C."/>
            <person name="Huitema E."/>
            <person name="Raffaele S."/>
            <person name="Robideau G.P."/>
            <person name="Thines M."/>
            <person name="Win J."/>
            <person name="Zerillo M.M."/>
            <person name="Beakes G.W."/>
            <person name="Boore J.L."/>
            <person name="Busam D."/>
            <person name="Dumas B."/>
            <person name="Ferriera S."/>
            <person name="Fuerstenberg S.I."/>
            <person name="Gachon C.M."/>
            <person name="Gaulin E."/>
            <person name="Govers F."/>
            <person name="Grenville-Briggs L."/>
            <person name="Horner N."/>
            <person name="Hostetler J."/>
            <person name="Jiang R.H."/>
            <person name="Johnson J."/>
            <person name="Krajaejun T."/>
            <person name="Lin H."/>
            <person name="Meijer H.J."/>
            <person name="Moore B."/>
            <person name="Morris P."/>
            <person name="Phuntmart V."/>
            <person name="Puiu D."/>
            <person name="Shetty J."/>
            <person name="Stajich J.E."/>
            <person name="Tripathy S."/>
            <person name="Wawra S."/>
            <person name="van West P."/>
            <person name="Whitty B.R."/>
            <person name="Coutinho P.M."/>
            <person name="Henrissat B."/>
            <person name="Martin F."/>
            <person name="Thomas P.D."/>
            <person name="Tyler B.M."/>
            <person name="De Vries R.P."/>
            <person name="Kamoun S."/>
            <person name="Yandell M."/>
            <person name="Tisserat N."/>
            <person name="Buell C.R."/>
        </authorList>
    </citation>
    <scope>NUCLEOTIDE SEQUENCE</scope>
    <source>
        <strain evidence="2">DAOM:BR144</strain>
    </source>
</reference>
<dbReference type="InParanoid" id="K3X5I5"/>
<dbReference type="EMBL" id="GL376610">
    <property type="status" value="NOT_ANNOTATED_CDS"/>
    <property type="molecule type" value="Genomic_DNA"/>
</dbReference>
<accession>K3X5I5</accession>
<organism evidence="1 2">
    <name type="scientific">Globisporangium ultimum (strain ATCC 200006 / CBS 805.95 / DAOM BR144)</name>
    <name type="common">Pythium ultimum</name>
    <dbReference type="NCBI Taxonomy" id="431595"/>
    <lineage>
        <taxon>Eukaryota</taxon>
        <taxon>Sar</taxon>
        <taxon>Stramenopiles</taxon>
        <taxon>Oomycota</taxon>
        <taxon>Peronosporomycetes</taxon>
        <taxon>Pythiales</taxon>
        <taxon>Pythiaceae</taxon>
        <taxon>Globisporangium</taxon>
    </lineage>
</organism>
<dbReference type="VEuPathDB" id="FungiDB:PYU1_G012458"/>
<dbReference type="EnsemblProtists" id="PYU1_T012484">
    <property type="protein sequence ID" value="PYU1_T012484"/>
    <property type="gene ID" value="PYU1_G012458"/>
</dbReference>
<protein>
    <submittedName>
        <fullName evidence="1">Uncharacterized protein</fullName>
    </submittedName>
</protein>
<evidence type="ECO:0000313" key="2">
    <source>
        <dbReference type="Proteomes" id="UP000019132"/>
    </source>
</evidence>
<name>K3X5I5_GLOUD</name>
<reference evidence="2" key="2">
    <citation type="submission" date="2010-04" db="EMBL/GenBank/DDBJ databases">
        <authorList>
            <person name="Buell R."/>
            <person name="Hamilton J."/>
            <person name="Hostetler J."/>
        </authorList>
    </citation>
    <scope>NUCLEOTIDE SEQUENCE [LARGE SCALE GENOMIC DNA]</scope>
    <source>
        <strain evidence="2">DAOM:BR144</strain>
    </source>
</reference>